<gene>
    <name evidence="1" type="ORF">NCTC7582_05130</name>
</gene>
<proteinExistence type="predicted"/>
<organism evidence="1 2">
    <name type="scientific">Lysinibacillus capsici</name>
    <dbReference type="NCBI Taxonomy" id="2115968"/>
    <lineage>
        <taxon>Bacteria</taxon>
        <taxon>Bacillati</taxon>
        <taxon>Bacillota</taxon>
        <taxon>Bacilli</taxon>
        <taxon>Bacillales</taxon>
        <taxon>Bacillaceae</taxon>
        <taxon>Lysinibacillus</taxon>
    </lineage>
</organism>
<evidence type="ECO:0000313" key="1">
    <source>
        <dbReference type="EMBL" id="SPU40588.1"/>
    </source>
</evidence>
<reference evidence="1 2" key="1">
    <citation type="submission" date="2018-06" db="EMBL/GenBank/DDBJ databases">
        <authorList>
            <consortium name="Pathogen Informatics"/>
            <person name="Doyle S."/>
        </authorList>
    </citation>
    <scope>NUCLEOTIDE SEQUENCE [LARGE SCALE GENOMIC DNA]</scope>
    <source>
        <strain evidence="1 2">NCTC7582</strain>
    </source>
</reference>
<dbReference type="AlphaFoldDB" id="A0A2X1A608"/>
<protein>
    <submittedName>
        <fullName evidence="1">Uncharacterized protein</fullName>
    </submittedName>
</protein>
<dbReference type="Proteomes" id="UP000251431">
    <property type="component" value="Unassembled WGS sequence"/>
</dbReference>
<name>A0A2X1A608_9BACI</name>
<evidence type="ECO:0000313" key="2">
    <source>
        <dbReference type="Proteomes" id="UP000251431"/>
    </source>
</evidence>
<accession>A0A2X1A608</accession>
<sequence>MKNSIFSTGDTLHIEILNSQGELEQRLFQK</sequence>
<dbReference type="EMBL" id="UAQE01000006">
    <property type="protein sequence ID" value="SPU40588.1"/>
    <property type="molecule type" value="Genomic_DNA"/>
</dbReference>